<dbReference type="InterPro" id="IPR019826">
    <property type="entry name" value="Carboxylesterase_B_AS"/>
</dbReference>
<gene>
    <name evidence="4" type="ORF">SAMN05444580_102207</name>
</gene>
<dbReference type="PANTHER" id="PTHR48081:SF33">
    <property type="entry name" value="KYNURENINE FORMAMIDASE"/>
    <property type="match status" value="1"/>
</dbReference>
<name>A0A1G6QVK1_9NOCA</name>
<dbReference type="InterPro" id="IPR050300">
    <property type="entry name" value="GDXG_lipolytic_enzyme"/>
</dbReference>
<reference evidence="4 5" key="1">
    <citation type="submission" date="2016-10" db="EMBL/GenBank/DDBJ databases">
        <authorList>
            <person name="de Groot N.N."/>
        </authorList>
    </citation>
    <scope>NUCLEOTIDE SEQUENCE [LARGE SCALE GENOMIC DNA]</scope>
    <source>
        <strain evidence="4 5">JCM 11308</strain>
    </source>
</reference>
<dbReference type="STRING" id="168276.SAMN05444580_102207"/>
<keyword evidence="1" id="KW-0378">Hydrolase</keyword>
<feature type="region of interest" description="Disordered" evidence="2">
    <location>
        <begin position="403"/>
        <end position="436"/>
    </location>
</feature>
<dbReference type="EMBL" id="FNAB01000002">
    <property type="protein sequence ID" value="SDC95737.1"/>
    <property type="molecule type" value="Genomic_DNA"/>
</dbReference>
<dbReference type="Gene3D" id="3.40.50.1820">
    <property type="entry name" value="alpha/beta hydrolase"/>
    <property type="match status" value="1"/>
</dbReference>
<dbReference type="Proteomes" id="UP000199417">
    <property type="component" value="Unassembled WGS sequence"/>
</dbReference>
<evidence type="ECO:0000313" key="4">
    <source>
        <dbReference type="EMBL" id="SDC95737.1"/>
    </source>
</evidence>
<dbReference type="InterPro" id="IPR049492">
    <property type="entry name" value="BD-FAE-like_dom"/>
</dbReference>
<evidence type="ECO:0000256" key="1">
    <source>
        <dbReference type="ARBA" id="ARBA00022801"/>
    </source>
</evidence>
<dbReference type="PANTHER" id="PTHR48081">
    <property type="entry name" value="AB HYDROLASE SUPERFAMILY PROTEIN C4A8.06C"/>
    <property type="match status" value="1"/>
</dbReference>
<evidence type="ECO:0000313" key="5">
    <source>
        <dbReference type="Proteomes" id="UP000199417"/>
    </source>
</evidence>
<dbReference type="InterPro" id="IPR029058">
    <property type="entry name" value="AB_hydrolase_fold"/>
</dbReference>
<protein>
    <submittedName>
        <fullName evidence="4">Acetyl esterase/lipase</fullName>
    </submittedName>
</protein>
<keyword evidence="5" id="KW-1185">Reference proteome</keyword>
<sequence length="436" mass="45870">MTQRFLARQAVNLALTANSLRPVPGMPASVGAFFAGWLTSELAPQQLGATVLDAAVQVARGRVSTRTERLGLALAAASAAGLTANVVASRRAGAEMATALAEVGVTDPAAGLPLDWRATARPFRMVRPEVRRVRNLEYAPGGVRFRVDVYHRRDTPPDAPILLQVHGGGWVVGSKDHQGLPLMAEMASRGWVCAAVNYPLSPKAKWPAHLVALKQAIAWLRAEAPSFGGNPDFLAVTGGSAGGHLATMLALTGNDPQYQPGFEGVDTSVQACVPFYGAYDFAAETGIKAVTARVQSPLSAMILGRNAQFPRDYLAASPLARLHADAPPFLVVHGTNDSLIPVAEAREFVRRLRDVSSNPVGYAELRGAQHAFEIFHSIRTERVISGAAAFLDAARLGTLRPAGEAPDVADAPVPMEAEADQRPPSGLTPAGGSPAA</sequence>
<dbReference type="SUPFAM" id="SSF53474">
    <property type="entry name" value="alpha/beta-Hydrolases"/>
    <property type="match status" value="1"/>
</dbReference>
<dbReference type="AlphaFoldDB" id="A0A1G6QVK1"/>
<organism evidence="4 5">
    <name type="scientific">Rhodococcus tukisamuensis</name>
    <dbReference type="NCBI Taxonomy" id="168276"/>
    <lineage>
        <taxon>Bacteria</taxon>
        <taxon>Bacillati</taxon>
        <taxon>Actinomycetota</taxon>
        <taxon>Actinomycetes</taxon>
        <taxon>Mycobacteriales</taxon>
        <taxon>Nocardiaceae</taxon>
        <taxon>Rhodococcus</taxon>
    </lineage>
</organism>
<feature type="domain" description="BD-FAE-like" evidence="3">
    <location>
        <begin position="148"/>
        <end position="352"/>
    </location>
</feature>
<dbReference type="GO" id="GO:0016787">
    <property type="term" value="F:hydrolase activity"/>
    <property type="evidence" value="ECO:0007669"/>
    <property type="project" value="UniProtKB-KW"/>
</dbReference>
<dbReference type="PROSITE" id="PS00122">
    <property type="entry name" value="CARBOXYLESTERASE_B_1"/>
    <property type="match status" value="1"/>
</dbReference>
<accession>A0A1G6QVK1</accession>
<proteinExistence type="predicted"/>
<evidence type="ECO:0000259" key="3">
    <source>
        <dbReference type="Pfam" id="PF20434"/>
    </source>
</evidence>
<dbReference type="RefSeq" id="WP_072843944.1">
    <property type="nucleotide sequence ID" value="NZ_FNAB01000002.1"/>
</dbReference>
<evidence type="ECO:0000256" key="2">
    <source>
        <dbReference type="SAM" id="MobiDB-lite"/>
    </source>
</evidence>
<dbReference type="Pfam" id="PF20434">
    <property type="entry name" value="BD-FAE"/>
    <property type="match status" value="1"/>
</dbReference>